<name>A0A1B2E503_9BACL</name>
<dbReference type="Gene3D" id="1.10.10.60">
    <property type="entry name" value="Homeodomain-like"/>
    <property type="match status" value="2"/>
</dbReference>
<dbReference type="InterPro" id="IPR037923">
    <property type="entry name" value="HTH-like"/>
</dbReference>
<dbReference type="AlphaFoldDB" id="A0A1B2E503"/>
<protein>
    <submittedName>
        <fullName evidence="5">AraC family transcriptional regulator</fullName>
    </submittedName>
</protein>
<dbReference type="Gene3D" id="2.60.120.10">
    <property type="entry name" value="Jelly Rolls"/>
    <property type="match status" value="1"/>
</dbReference>
<dbReference type="EMBL" id="MRVI01000001">
    <property type="protein sequence ID" value="OOC62793.1"/>
    <property type="molecule type" value="Genomic_DNA"/>
</dbReference>
<evidence type="ECO:0000256" key="1">
    <source>
        <dbReference type="ARBA" id="ARBA00023015"/>
    </source>
</evidence>
<dbReference type="GO" id="GO:0043565">
    <property type="term" value="F:sequence-specific DNA binding"/>
    <property type="evidence" value="ECO:0007669"/>
    <property type="project" value="InterPro"/>
</dbReference>
<dbReference type="PROSITE" id="PS01124">
    <property type="entry name" value="HTH_ARAC_FAMILY_2"/>
    <property type="match status" value="1"/>
</dbReference>
<dbReference type="InterPro" id="IPR003313">
    <property type="entry name" value="AraC-bd"/>
</dbReference>
<dbReference type="PANTHER" id="PTHR43280:SF2">
    <property type="entry name" value="HTH-TYPE TRANSCRIPTIONAL REGULATOR EXSA"/>
    <property type="match status" value="1"/>
</dbReference>
<dbReference type="SUPFAM" id="SSF51215">
    <property type="entry name" value="Regulatory protein AraC"/>
    <property type="match status" value="1"/>
</dbReference>
<evidence type="ECO:0000313" key="5">
    <source>
        <dbReference type="EMBL" id="ANY75043.1"/>
    </source>
</evidence>
<dbReference type="InterPro" id="IPR009057">
    <property type="entry name" value="Homeodomain-like_sf"/>
</dbReference>
<evidence type="ECO:0000256" key="3">
    <source>
        <dbReference type="ARBA" id="ARBA00023163"/>
    </source>
</evidence>
<evidence type="ECO:0000259" key="4">
    <source>
        <dbReference type="PROSITE" id="PS01124"/>
    </source>
</evidence>
<dbReference type="PANTHER" id="PTHR43280">
    <property type="entry name" value="ARAC-FAMILY TRANSCRIPTIONAL REGULATOR"/>
    <property type="match status" value="1"/>
</dbReference>
<dbReference type="SUPFAM" id="SSF46689">
    <property type="entry name" value="Homeodomain-like"/>
    <property type="match status" value="2"/>
</dbReference>
<keyword evidence="3" id="KW-0804">Transcription</keyword>
<sequence>MDHTLREPMTMPDPQFPIKVHLCQFEGRGQVMFNRHYHEHLEILYFVTGEAMLECGSSTLHAREGDLIVINRNELHYGISQSDHLFYYALIVDFSLLQSHSLDAPEMKFITPITQNRLVFANRVNGDDVLSSMLAIIQELEQREFGYELAIKSELYRLLTLLLRGYVATVLTQDEYVERMKNVERFAPIFKYIEEHYKEELSVELLSGMAGLSRYHFSRLFKELSGRTVTEYVNETRINKADYLLRSSPLTVSEIAVATGFKDIYYFSRIFKKYKRLAPSFLRKNSAVSH</sequence>
<dbReference type="EMBL" id="CP016809">
    <property type="protein sequence ID" value="ANY75043.1"/>
    <property type="molecule type" value="Genomic_DNA"/>
</dbReference>
<gene>
    <name evidence="6" type="ORF">BBD40_13535</name>
    <name evidence="5" type="ORF">BBD41_22105</name>
</gene>
<keyword evidence="1" id="KW-0805">Transcription regulation</keyword>
<feature type="domain" description="HTH araC/xylS-type" evidence="4">
    <location>
        <begin position="187"/>
        <end position="285"/>
    </location>
</feature>
<dbReference type="KEGG" id="pib:BBD41_22105"/>
<evidence type="ECO:0000313" key="7">
    <source>
        <dbReference type="Proteomes" id="UP000189059"/>
    </source>
</evidence>
<accession>A0A1B2E503</accession>
<evidence type="ECO:0000256" key="2">
    <source>
        <dbReference type="ARBA" id="ARBA00023125"/>
    </source>
</evidence>
<dbReference type="RefSeq" id="WP_077567557.1">
    <property type="nucleotide sequence ID" value="NZ_CP016809.1"/>
</dbReference>
<dbReference type="Pfam" id="PF02311">
    <property type="entry name" value="AraC_binding"/>
    <property type="match status" value="1"/>
</dbReference>
<dbReference type="GO" id="GO:0003700">
    <property type="term" value="F:DNA-binding transcription factor activity"/>
    <property type="evidence" value="ECO:0007669"/>
    <property type="project" value="InterPro"/>
</dbReference>
<reference evidence="5" key="1">
    <citation type="submission" date="2016-08" db="EMBL/GenBank/DDBJ databases">
        <title>Complete Genome Seqeunce of Paenibacillus sp. nov. IHBB 9852 from high altitute lake of Indian trans-Himalayas.</title>
        <authorList>
            <person name="Kiran S."/>
            <person name="Swarnkar M.K."/>
            <person name="Rana A."/>
            <person name="Tewari R."/>
            <person name="Gulati A."/>
        </authorList>
    </citation>
    <scope>NUCLEOTIDE SEQUENCE [LARGE SCALE GENOMIC DNA]</scope>
    <source>
        <strain evidence="5">IHBB 9852</strain>
    </source>
</reference>
<keyword evidence="7" id="KW-1185">Reference proteome</keyword>
<dbReference type="Pfam" id="PF12833">
    <property type="entry name" value="HTH_18"/>
    <property type="match status" value="1"/>
</dbReference>
<evidence type="ECO:0000313" key="6">
    <source>
        <dbReference type="EMBL" id="OOC62793.1"/>
    </source>
</evidence>
<proteinExistence type="predicted"/>
<dbReference type="InterPro" id="IPR018060">
    <property type="entry name" value="HTH_AraC"/>
</dbReference>
<dbReference type="SMART" id="SM00342">
    <property type="entry name" value="HTH_ARAC"/>
    <property type="match status" value="1"/>
</dbReference>
<dbReference type="Proteomes" id="UP000189059">
    <property type="component" value="Unassembled WGS sequence"/>
</dbReference>
<dbReference type="OrthoDB" id="9791615at2"/>
<dbReference type="InterPro" id="IPR014710">
    <property type="entry name" value="RmlC-like_jellyroll"/>
</dbReference>
<reference evidence="6 7" key="2">
    <citation type="submission" date="2016-12" db="EMBL/GenBank/DDBJ databases">
        <title>Genome sequencing and description of Paenibacillus sp. nov. from high altitude lake in the Indian Trans- Himalayas.</title>
        <authorList>
            <person name="Kiran S."/>
            <person name="Swarnkar M.K."/>
            <person name="Rana A."/>
            <person name="Tewari R."/>
            <person name="Gulati A."/>
        </authorList>
    </citation>
    <scope>NUCLEOTIDE SEQUENCE [LARGE SCALE GENOMIC DNA]</scope>
    <source>
        <strain evidence="6 7">IHBB 9951</strain>
    </source>
</reference>
<keyword evidence="2" id="KW-0238">DNA-binding</keyword>
<organism evidence="5">
    <name type="scientific">Paenibacillus ihbetae</name>
    <dbReference type="NCBI Taxonomy" id="1870820"/>
    <lineage>
        <taxon>Bacteria</taxon>
        <taxon>Bacillati</taxon>
        <taxon>Bacillota</taxon>
        <taxon>Bacilli</taxon>
        <taxon>Bacillales</taxon>
        <taxon>Paenibacillaceae</taxon>
        <taxon>Paenibacillus</taxon>
    </lineage>
</organism>